<reference evidence="2" key="1">
    <citation type="submission" date="2022-12" db="EMBL/GenBank/DDBJ databases">
        <authorList>
            <person name="Alioto T."/>
            <person name="Alioto T."/>
            <person name="Gomez Garrido J."/>
        </authorList>
    </citation>
    <scope>NUCLEOTIDE SEQUENCE</scope>
</reference>
<protein>
    <submittedName>
        <fullName evidence="2">Uncharacterized protein</fullName>
    </submittedName>
</protein>
<feature type="region of interest" description="Disordered" evidence="1">
    <location>
        <begin position="50"/>
        <end position="80"/>
    </location>
</feature>
<evidence type="ECO:0000256" key="1">
    <source>
        <dbReference type="SAM" id="MobiDB-lite"/>
    </source>
</evidence>
<dbReference type="EMBL" id="OX395139">
    <property type="protein sequence ID" value="CAI5792635.1"/>
    <property type="molecule type" value="Genomic_DNA"/>
</dbReference>
<organism evidence="2 3">
    <name type="scientific">Podarcis lilfordi</name>
    <name type="common">Lilford's wall lizard</name>
    <dbReference type="NCBI Taxonomy" id="74358"/>
    <lineage>
        <taxon>Eukaryota</taxon>
        <taxon>Metazoa</taxon>
        <taxon>Chordata</taxon>
        <taxon>Craniata</taxon>
        <taxon>Vertebrata</taxon>
        <taxon>Euteleostomi</taxon>
        <taxon>Lepidosauria</taxon>
        <taxon>Squamata</taxon>
        <taxon>Bifurcata</taxon>
        <taxon>Unidentata</taxon>
        <taxon>Episquamata</taxon>
        <taxon>Laterata</taxon>
        <taxon>Lacertibaenia</taxon>
        <taxon>Lacertidae</taxon>
        <taxon>Podarcis</taxon>
    </lineage>
</organism>
<proteinExistence type="predicted"/>
<gene>
    <name evidence="2" type="ORF">PODLI_1B039031</name>
</gene>
<keyword evidence="3" id="KW-1185">Reference proteome</keyword>
<evidence type="ECO:0000313" key="3">
    <source>
        <dbReference type="Proteomes" id="UP001178461"/>
    </source>
</evidence>
<dbReference type="AlphaFoldDB" id="A0AA35LA78"/>
<dbReference type="Proteomes" id="UP001178461">
    <property type="component" value="Chromosome 14"/>
</dbReference>
<evidence type="ECO:0000313" key="2">
    <source>
        <dbReference type="EMBL" id="CAI5792635.1"/>
    </source>
</evidence>
<name>A0AA35LA78_9SAUR</name>
<accession>A0AA35LA78</accession>
<sequence>MPRGVSHNTLAMGSTAILHAKERLGLPSPNTPGLYCLKSMGEERVQLLSRDDAASASKSKPLPPHRFGAFSARRELRAGF</sequence>